<dbReference type="GO" id="GO:0005524">
    <property type="term" value="F:ATP binding"/>
    <property type="evidence" value="ECO:0007669"/>
    <property type="project" value="UniProtKB-UniRule"/>
</dbReference>
<dbReference type="NCBIfam" id="NF003520">
    <property type="entry name" value="PRK05183.1"/>
    <property type="match status" value="1"/>
</dbReference>
<gene>
    <name evidence="9 13" type="primary">dnaK</name>
    <name evidence="13" type="ORF">G3576_24210</name>
</gene>
<dbReference type="Proteomes" id="UP000475385">
    <property type="component" value="Unassembled WGS sequence"/>
</dbReference>
<evidence type="ECO:0000256" key="6">
    <source>
        <dbReference type="ARBA" id="ARBA00022840"/>
    </source>
</evidence>
<dbReference type="PROSITE" id="PS00329">
    <property type="entry name" value="HSP70_2"/>
    <property type="match status" value="1"/>
</dbReference>
<dbReference type="SUPFAM" id="SSF100920">
    <property type="entry name" value="Heat shock protein 70kD (HSP70), peptide-binding domain"/>
    <property type="match status" value="1"/>
</dbReference>
<dbReference type="Pfam" id="PF00012">
    <property type="entry name" value="HSP70"/>
    <property type="match status" value="1"/>
</dbReference>
<dbReference type="NCBIfam" id="NF001413">
    <property type="entry name" value="PRK00290.1"/>
    <property type="match status" value="1"/>
</dbReference>
<evidence type="ECO:0000256" key="8">
    <source>
        <dbReference type="ARBA" id="ARBA00023186"/>
    </source>
</evidence>
<evidence type="ECO:0000256" key="5">
    <source>
        <dbReference type="ARBA" id="ARBA00022741"/>
    </source>
</evidence>
<evidence type="ECO:0000256" key="12">
    <source>
        <dbReference type="SAM" id="MobiDB-lite"/>
    </source>
</evidence>
<dbReference type="InterPro" id="IPR029047">
    <property type="entry name" value="HSP70_peptide-bd_sf"/>
</dbReference>
<dbReference type="Gene3D" id="1.20.1270.10">
    <property type="match status" value="1"/>
</dbReference>
<dbReference type="AlphaFoldDB" id="A0A6M1LT24"/>
<evidence type="ECO:0000256" key="7">
    <source>
        <dbReference type="ARBA" id="ARBA00023016"/>
    </source>
</evidence>
<evidence type="ECO:0000256" key="3">
    <source>
        <dbReference type="ARBA" id="ARBA00014415"/>
    </source>
</evidence>
<dbReference type="GO" id="GO:0051082">
    <property type="term" value="F:unfolded protein binding"/>
    <property type="evidence" value="ECO:0007669"/>
    <property type="project" value="InterPro"/>
</dbReference>
<keyword evidence="6 9" id="KW-0067">ATP-binding</keyword>
<dbReference type="GO" id="GO:0140662">
    <property type="term" value="F:ATP-dependent protein folding chaperone"/>
    <property type="evidence" value="ECO:0007669"/>
    <property type="project" value="InterPro"/>
</dbReference>
<dbReference type="PRINTS" id="PR00301">
    <property type="entry name" value="HEATSHOCK70"/>
</dbReference>
<evidence type="ECO:0000256" key="10">
    <source>
        <dbReference type="RuleBase" id="RU003322"/>
    </source>
</evidence>
<evidence type="ECO:0000256" key="2">
    <source>
        <dbReference type="ARBA" id="ARBA00007381"/>
    </source>
</evidence>
<keyword evidence="4 9" id="KW-0597">Phosphoprotein</keyword>
<evidence type="ECO:0000256" key="11">
    <source>
        <dbReference type="SAM" id="Coils"/>
    </source>
</evidence>
<dbReference type="InterPro" id="IPR043129">
    <property type="entry name" value="ATPase_NBD"/>
</dbReference>
<dbReference type="FunFam" id="3.30.30.30:FF:000003">
    <property type="entry name" value="Heat shock protein 9"/>
    <property type="match status" value="1"/>
</dbReference>
<dbReference type="CDD" id="cd11733">
    <property type="entry name" value="ASKHA_NBD_HSP70_HSPA9"/>
    <property type="match status" value="1"/>
</dbReference>
<keyword evidence="14" id="KW-1185">Reference proteome</keyword>
<proteinExistence type="evidence at transcript level"/>
<dbReference type="PROSITE" id="PS00297">
    <property type="entry name" value="HSP70_1"/>
    <property type="match status" value="1"/>
</dbReference>
<evidence type="ECO:0000313" key="14">
    <source>
        <dbReference type="Proteomes" id="UP000475385"/>
    </source>
</evidence>
<dbReference type="InterPro" id="IPR029048">
    <property type="entry name" value="HSP70_C_sf"/>
</dbReference>
<comment type="function">
    <text evidence="1 9">Acts as a chaperone.</text>
</comment>
<sequence>MSKVIGIDLGTTNSCVAIMEGKDVRVIENAEGARTTPSMVAFAKNGERLVGQSAKRQAVTNPTNTLYAVKRLIGRRFDDPMVTKDKGLVPYAIARAPNGDAWVEVEGKTYAPQQISANVLTKMKETAEAYLGEKVTQAVITVPAYFNDAQRQATKEAGSIAGLEVLRIINEPTAAALAYGMDQKKGGTIAVYDLGGGTFDVSVLEIGDGVFEVKSTNGDTFLGGEDFDARIIDYLADEFRKEQGIDLRGDKLALQRLKEAAEKAKIELSSSKQTEVNLPFITADASGPKHLVMQMTRAKLESLVDDLIQKTLEPCKMALKDAGLSAGEIDEVILVGGMTRMPKVIEVVKQFFGKEPARNVNPDEVVAIGAAIQGGVLKGDVKDVLLLDVTPLSLGIETLGGVFTRLIERNTTIPTKKSQVFSTADDNQSAVTIKVFQGEREMAADNKLLGQFDLTGIPPAPRGVPQVEVTFDIDANGIVSVSAKDKATGKEQQIRIQAKSGLSDNDIERMVREAEANAEADKKRREAVEARNGLDALVHSTEKTLKENGDKVPAAEKAEVEAAIATARTAMEGQDLDAIKAANDSLSQVAMKMGESLYKAQAAAGDAAGAAGGQQGAGGPGGNPNDKVVDAEFEEVDPKKKKPS</sequence>
<keyword evidence="5 9" id="KW-0547">Nucleotide-binding</keyword>
<dbReference type="InterPro" id="IPR018181">
    <property type="entry name" value="Heat_shock_70_CS"/>
</dbReference>
<dbReference type="Gene3D" id="3.30.420.40">
    <property type="match status" value="2"/>
</dbReference>
<dbReference type="Gene3D" id="2.60.34.10">
    <property type="entry name" value="Substrate Binding Domain Of DNAk, Chain A, domain 1"/>
    <property type="match status" value="1"/>
</dbReference>
<evidence type="ECO:0000256" key="1">
    <source>
        <dbReference type="ARBA" id="ARBA00002290"/>
    </source>
</evidence>
<feature type="region of interest" description="Disordered" evidence="12">
    <location>
        <begin position="601"/>
        <end position="644"/>
    </location>
</feature>
<organism evidence="13 14">
    <name type="scientific">Falsiroseomonas algicola</name>
    <dbReference type="NCBI Taxonomy" id="2716930"/>
    <lineage>
        <taxon>Bacteria</taxon>
        <taxon>Pseudomonadati</taxon>
        <taxon>Pseudomonadota</taxon>
        <taxon>Alphaproteobacteria</taxon>
        <taxon>Acetobacterales</taxon>
        <taxon>Roseomonadaceae</taxon>
        <taxon>Falsiroseomonas</taxon>
    </lineage>
</organism>
<dbReference type="PANTHER" id="PTHR19375">
    <property type="entry name" value="HEAT SHOCK PROTEIN 70KDA"/>
    <property type="match status" value="1"/>
</dbReference>
<protein>
    <recommendedName>
        <fullName evidence="3 9">Chaperone protein DnaK</fullName>
    </recommendedName>
    <alternativeName>
        <fullName evidence="9">HSP70</fullName>
    </alternativeName>
    <alternativeName>
        <fullName evidence="9">Heat shock 70 kDa protein</fullName>
    </alternativeName>
    <alternativeName>
        <fullName evidence="9">Heat shock protein 70</fullName>
    </alternativeName>
</protein>
<feature type="compositionally biased region" description="Gly residues" evidence="12">
    <location>
        <begin position="610"/>
        <end position="622"/>
    </location>
</feature>
<comment type="similarity">
    <text evidence="2 9 10">Belongs to the heat shock protein 70 family.</text>
</comment>
<dbReference type="InterPro" id="IPR013126">
    <property type="entry name" value="Hsp_70_fam"/>
</dbReference>
<reference evidence="13 14" key="1">
    <citation type="submission" date="2020-03" db="EMBL/GenBank/DDBJ databases">
        <title>Roseomonas stagni sp. nov., isolated from pond water in Japan.</title>
        <authorList>
            <person name="Furuhata K."/>
            <person name="Miyamoto H."/>
            <person name="Goto K."/>
        </authorList>
    </citation>
    <scope>NUCLEOTIDE SEQUENCE [LARGE SCALE GENOMIC DNA]</scope>
    <source>
        <strain evidence="13 14">PeD5</strain>
    </source>
</reference>
<dbReference type="FunFam" id="2.60.34.10:FF:000014">
    <property type="entry name" value="Chaperone protein DnaK HSP70"/>
    <property type="match status" value="1"/>
</dbReference>
<evidence type="ECO:0000256" key="4">
    <source>
        <dbReference type="ARBA" id="ARBA00022553"/>
    </source>
</evidence>
<keyword evidence="8 9" id="KW-0143">Chaperone</keyword>
<keyword evidence="11" id="KW-0175">Coiled coil</keyword>
<dbReference type="SUPFAM" id="SSF53067">
    <property type="entry name" value="Actin-like ATPase domain"/>
    <property type="match status" value="2"/>
</dbReference>
<dbReference type="InterPro" id="IPR012725">
    <property type="entry name" value="Chaperone_DnaK"/>
</dbReference>
<keyword evidence="7 9" id="KW-0346">Stress response</keyword>
<dbReference type="NCBIfam" id="TIGR02350">
    <property type="entry name" value="prok_dnaK"/>
    <property type="match status" value="1"/>
</dbReference>
<feature type="coiled-coil region" evidence="11">
    <location>
        <begin position="247"/>
        <end position="274"/>
    </location>
</feature>
<dbReference type="FunFam" id="3.30.420.40:FF:000004">
    <property type="entry name" value="Molecular chaperone DnaK"/>
    <property type="match status" value="1"/>
</dbReference>
<dbReference type="FunFam" id="3.90.640.10:FF:000003">
    <property type="entry name" value="Molecular chaperone DnaK"/>
    <property type="match status" value="1"/>
</dbReference>
<evidence type="ECO:0000256" key="9">
    <source>
        <dbReference type="HAMAP-Rule" id="MF_00332"/>
    </source>
</evidence>
<dbReference type="Gene3D" id="3.90.640.10">
    <property type="entry name" value="Actin, Chain A, domain 4"/>
    <property type="match status" value="1"/>
</dbReference>
<dbReference type="PROSITE" id="PS01036">
    <property type="entry name" value="HSP70_3"/>
    <property type="match status" value="1"/>
</dbReference>
<feature type="modified residue" description="Phosphothreonine; by autocatalysis" evidence="9">
    <location>
        <position position="198"/>
    </location>
</feature>
<dbReference type="HAMAP" id="MF_00332">
    <property type="entry name" value="DnaK"/>
    <property type="match status" value="1"/>
</dbReference>
<dbReference type="FunFam" id="1.20.1270.10:FF:000001">
    <property type="entry name" value="Molecular chaperone DnaK"/>
    <property type="match status" value="1"/>
</dbReference>
<comment type="induction">
    <text evidence="9">By stress conditions e.g. heat shock.</text>
</comment>
<dbReference type="EMBL" id="JAAIKB010000013">
    <property type="protein sequence ID" value="NGM23139.1"/>
    <property type="molecule type" value="Genomic_DNA"/>
</dbReference>
<comment type="caution">
    <text evidence="13">The sequence shown here is derived from an EMBL/GenBank/DDBJ whole genome shotgun (WGS) entry which is preliminary data.</text>
</comment>
<accession>A0A6M1LT24</accession>
<evidence type="ECO:0000313" key="13">
    <source>
        <dbReference type="EMBL" id="NGM23139.1"/>
    </source>
</evidence>
<name>A0A6M1LT24_9PROT</name>